<feature type="transmembrane region" description="Helical" evidence="8">
    <location>
        <begin position="80"/>
        <end position="97"/>
    </location>
</feature>
<dbReference type="Pfam" id="PF07690">
    <property type="entry name" value="MFS_1"/>
    <property type="match status" value="1"/>
</dbReference>
<dbReference type="AlphaFoldDB" id="A0A120FLS2"/>
<sequence length="404" mass="42658">MPSAFSSILRDRQIRVPALTLVALAFTYASTMPYQSIIGINELGLSDRSYSGLIFLAALVNVATSLTLGIWSDRLSDRRPLVLALSVCGMLGFGMIYEFRTAAVFMFGILVLIPISNSTYSILFASIRATTNTMDRGKAAAITSTVRALFSGSWALAPGLIGLYLINSQSMTPAYGIAALASLTCFCLYLFVAKPAPAGAASPSLNIGFFSSLGRIFSPHVLVRVCLMALLLGLQRLNSVVSPLIITDAAGGTVVDVGFMAGLVAFLEMPFMLMWGALQRRFRNVHVLALGALIYCLYLILLSFASAPWQIYALVLVNACGAAAILSIPITYLQDLIADRPGLGSSLVSVNTFVANGISASIFAAGTGFTGYSGTALLAAVVGLASVGLLLFLERAPRPVPRPA</sequence>
<protein>
    <submittedName>
        <fullName evidence="9">MFS transporter</fullName>
    </submittedName>
</protein>
<keyword evidence="10" id="KW-1185">Reference proteome</keyword>
<dbReference type="RefSeq" id="WP_062370447.1">
    <property type="nucleotide sequence ID" value="NZ_LNCD01000070.1"/>
</dbReference>
<keyword evidence="7 8" id="KW-0472">Membrane</keyword>
<keyword evidence="3" id="KW-1003">Cell membrane</keyword>
<reference evidence="9 10" key="1">
    <citation type="submission" date="2015-11" db="EMBL/GenBank/DDBJ databases">
        <title>Draft Genome Sequence of the Strain BR 10423 (Rhizobium sp.) isolated from nodules of Mimosa pudica.</title>
        <authorList>
            <person name="Barauna A.C."/>
            <person name="Zilli J.E."/>
            <person name="Simoes-Araujo J.L."/>
            <person name="Reis V.M."/>
            <person name="James E.K."/>
            <person name="Reis F.B.Jr."/>
            <person name="Rouws L.F."/>
            <person name="Passos S.R."/>
            <person name="Gois S.R."/>
        </authorList>
    </citation>
    <scope>NUCLEOTIDE SEQUENCE [LARGE SCALE GENOMIC DNA]</scope>
    <source>
        <strain evidence="9 10">BR10423</strain>
    </source>
</reference>
<dbReference type="InterPro" id="IPR011701">
    <property type="entry name" value="MFS"/>
</dbReference>
<dbReference type="EMBL" id="LNCD01000070">
    <property type="protein sequence ID" value="KWV52672.1"/>
    <property type="molecule type" value="Genomic_DNA"/>
</dbReference>
<dbReference type="PANTHER" id="PTHR23535">
    <property type="entry name" value="SUGAR EFFLUX TRANSPORTER A-RELATED"/>
    <property type="match status" value="1"/>
</dbReference>
<dbReference type="OrthoDB" id="1491684at2"/>
<comment type="subcellular location">
    <subcellularLocation>
        <location evidence="1">Cell membrane</location>
        <topology evidence="1">Multi-pass membrane protein</topology>
    </subcellularLocation>
</comment>
<evidence type="ECO:0000313" key="9">
    <source>
        <dbReference type="EMBL" id="KWV52672.1"/>
    </source>
</evidence>
<keyword evidence="6 8" id="KW-1133">Transmembrane helix</keyword>
<dbReference type="GO" id="GO:0005886">
    <property type="term" value="C:plasma membrane"/>
    <property type="evidence" value="ECO:0007669"/>
    <property type="project" value="UniProtKB-SubCell"/>
</dbReference>
<gene>
    <name evidence="9" type="ORF">AS026_04065</name>
</gene>
<evidence type="ECO:0000256" key="2">
    <source>
        <dbReference type="ARBA" id="ARBA00022448"/>
    </source>
</evidence>
<organism evidence="9 10">
    <name type="scientific">Rhizobium altiplani</name>
    <dbReference type="NCBI Taxonomy" id="1864509"/>
    <lineage>
        <taxon>Bacteria</taxon>
        <taxon>Pseudomonadati</taxon>
        <taxon>Pseudomonadota</taxon>
        <taxon>Alphaproteobacteria</taxon>
        <taxon>Hyphomicrobiales</taxon>
        <taxon>Rhizobiaceae</taxon>
        <taxon>Rhizobium/Agrobacterium group</taxon>
        <taxon>Rhizobium</taxon>
    </lineage>
</organism>
<evidence type="ECO:0000256" key="1">
    <source>
        <dbReference type="ARBA" id="ARBA00004651"/>
    </source>
</evidence>
<evidence type="ECO:0000256" key="3">
    <source>
        <dbReference type="ARBA" id="ARBA00022475"/>
    </source>
</evidence>
<dbReference type="InterPro" id="IPR036259">
    <property type="entry name" value="MFS_trans_sf"/>
</dbReference>
<feature type="transmembrane region" description="Helical" evidence="8">
    <location>
        <begin position="172"/>
        <end position="192"/>
    </location>
</feature>
<comment type="caution">
    <text evidence="9">The sequence shown here is derived from an EMBL/GenBank/DDBJ whole genome shotgun (WGS) entry which is preliminary data.</text>
</comment>
<evidence type="ECO:0000256" key="5">
    <source>
        <dbReference type="ARBA" id="ARBA00022692"/>
    </source>
</evidence>
<keyword evidence="2" id="KW-0813">Transport</keyword>
<keyword evidence="4" id="KW-0762">Sugar transport</keyword>
<feature type="transmembrane region" description="Helical" evidence="8">
    <location>
        <begin position="372"/>
        <end position="393"/>
    </location>
</feature>
<dbReference type="PANTHER" id="PTHR23535:SF2">
    <property type="entry name" value="SUGAR EFFLUX TRANSPORTER A-RELATED"/>
    <property type="match status" value="1"/>
</dbReference>
<dbReference type="Proteomes" id="UP000068164">
    <property type="component" value="Unassembled WGS sequence"/>
</dbReference>
<evidence type="ECO:0000313" key="10">
    <source>
        <dbReference type="Proteomes" id="UP000068164"/>
    </source>
</evidence>
<dbReference type="SUPFAM" id="SSF103473">
    <property type="entry name" value="MFS general substrate transporter"/>
    <property type="match status" value="2"/>
</dbReference>
<evidence type="ECO:0000256" key="8">
    <source>
        <dbReference type="SAM" id="Phobius"/>
    </source>
</evidence>
<evidence type="ECO:0000256" key="6">
    <source>
        <dbReference type="ARBA" id="ARBA00022989"/>
    </source>
</evidence>
<accession>A0A120FLS2</accession>
<dbReference type="Gene3D" id="1.20.1250.20">
    <property type="entry name" value="MFS general substrate transporter like domains"/>
    <property type="match status" value="2"/>
</dbReference>
<feature type="transmembrane region" description="Helical" evidence="8">
    <location>
        <begin position="311"/>
        <end position="333"/>
    </location>
</feature>
<feature type="transmembrane region" description="Helical" evidence="8">
    <location>
        <begin position="148"/>
        <end position="166"/>
    </location>
</feature>
<feature type="transmembrane region" description="Helical" evidence="8">
    <location>
        <begin position="345"/>
        <end position="366"/>
    </location>
</feature>
<evidence type="ECO:0000256" key="7">
    <source>
        <dbReference type="ARBA" id="ARBA00023136"/>
    </source>
</evidence>
<feature type="transmembrane region" description="Helical" evidence="8">
    <location>
        <begin position="53"/>
        <end position="71"/>
    </location>
</feature>
<feature type="transmembrane region" description="Helical" evidence="8">
    <location>
        <begin position="287"/>
        <end position="305"/>
    </location>
</feature>
<name>A0A120FLS2_9HYPH</name>
<feature type="transmembrane region" description="Helical" evidence="8">
    <location>
        <begin position="254"/>
        <end position="275"/>
    </location>
</feature>
<feature type="transmembrane region" description="Helical" evidence="8">
    <location>
        <begin position="103"/>
        <end position="127"/>
    </location>
</feature>
<evidence type="ECO:0000256" key="4">
    <source>
        <dbReference type="ARBA" id="ARBA00022597"/>
    </source>
</evidence>
<dbReference type="GO" id="GO:0022857">
    <property type="term" value="F:transmembrane transporter activity"/>
    <property type="evidence" value="ECO:0007669"/>
    <property type="project" value="InterPro"/>
</dbReference>
<proteinExistence type="predicted"/>
<keyword evidence="5 8" id="KW-0812">Transmembrane</keyword>